<gene>
    <name evidence="2" type="ORF">R1CP_37625</name>
</gene>
<dbReference type="PATRIC" id="fig|37919.13.peg.7927"/>
<feature type="region of interest" description="Disordered" evidence="1">
    <location>
        <begin position="123"/>
        <end position="193"/>
    </location>
</feature>
<accession>A0A1B1KHP1</accession>
<evidence type="ECO:0000256" key="1">
    <source>
        <dbReference type="SAM" id="MobiDB-lite"/>
    </source>
</evidence>
<evidence type="ECO:0000313" key="3">
    <source>
        <dbReference type="Proteomes" id="UP000186108"/>
    </source>
</evidence>
<sequence>MIAVEGHPLETRGHGRVNNNRAVQSARRQAVAALAHTAAGIGIALVAVPTRGSSALCSGCDEPIARPGGYHHAGCPRCRVGGNRENVAGVNLATRALLGRSKVTRRHGELYAVWVAEHAPVRKPRQGRHDTAISTGPPWSAHRDKRMGSESETACSYANPVVWDTVNPTPPHGDAGSRDTRTSPTPPLQWQIV</sequence>
<organism evidence="2 3">
    <name type="scientific">Rhodococcus opacus</name>
    <name type="common">Nocardia opaca</name>
    <dbReference type="NCBI Taxonomy" id="37919"/>
    <lineage>
        <taxon>Bacteria</taxon>
        <taxon>Bacillati</taxon>
        <taxon>Actinomycetota</taxon>
        <taxon>Actinomycetes</taxon>
        <taxon>Mycobacteriales</taxon>
        <taxon>Nocardiaceae</taxon>
        <taxon>Rhodococcus</taxon>
    </lineage>
</organism>
<evidence type="ECO:0000313" key="2">
    <source>
        <dbReference type="EMBL" id="ANS32126.1"/>
    </source>
</evidence>
<reference evidence="2 3" key="1">
    <citation type="submission" date="2014-07" db="EMBL/GenBank/DDBJ databases">
        <authorList>
            <person name="Zhang J.E."/>
            <person name="Yang H."/>
            <person name="Guo J."/>
            <person name="Deng Z."/>
            <person name="Luo H."/>
            <person name="Luo M."/>
            <person name="Zhao B."/>
        </authorList>
    </citation>
    <scope>NUCLEOTIDE SEQUENCE [LARGE SCALE GENOMIC DNA]</scope>
    <source>
        <strain evidence="2 3">1CP</strain>
        <plasmid evidence="3">Plasmid pr1cp1</plasmid>
    </source>
</reference>
<dbReference type="EMBL" id="CP009112">
    <property type="protein sequence ID" value="ANS32126.1"/>
    <property type="molecule type" value="Genomic_DNA"/>
</dbReference>
<name>A0A1B1KHP1_RHOOP</name>
<proteinExistence type="predicted"/>
<keyword evidence="2" id="KW-0614">Plasmid</keyword>
<protein>
    <submittedName>
        <fullName evidence="2">Transposase</fullName>
    </submittedName>
</protein>
<dbReference type="Proteomes" id="UP000186108">
    <property type="component" value="Plasmid pR1CP1"/>
</dbReference>
<geneLocation type="plasmid" evidence="3">
    <name>pr1cp1</name>
</geneLocation>
<dbReference type="AlphaFoldDB" id="A0A1B1KHP1"/>